<organism evidence="2 3">
    <name type="scientific">Paenibacillus solani</name>
    <dbReference type="NCBI Taxonomy" id="1705565"/>
    <lineage>
        <taxon>Bacteria</taxon>
        <taxon>Bacillati</taxon>
        <taxon>Bacillota</taxon>
        <taxon>Bacilli</taxon>
        <taxon>Bacillales</taxon>
        <taxon>Paenibacillaceae</taxon>
        <taxon>Paenibacillus</taxon>
    </lineage>
</organism>
<feature type="transmembrane region" description="Helical" evidence="1">
    <location>
        <begin position="16"/>
        <end position="37"/>
    </location>
</feature>
<dbReference type="RefSeq" id="WP_054404954.1">
    <property type="nucleotide sequence ID" value="NZ_LIUT01000008.1"/>
</dbReference>
<sequence length="275" mass="31167">MKSYASQGWISVKDQLYVSILLFLYRLLWGYCLYRLVKSAVVPLLMRYPDSAPNELSRLLFFYEGEMSLSLSNTVHTYGWLLAGLLLIRMVLTPLIRAGIFYNLHQEAKGERGLFFFIGMRKLWKPVALFYLVELILTFVPGYWILPKVLPILLSGVREPILLLHALPYAAGWFLFAYLVRLLLLYIQFGLTSESGMVSSMLALVRRLGTAVLLSISIGGSAFVILLLLSSASIFWAGLIGLIIQQASYFLNGLFQIWVISAQYHVWKDAPLDSP</sequence>
<keyword evidence="3" id="KW-1185">Reference proteome</keyword>
<dbReference type="PATRIC" id="fig|1705565.3.peg.1017"/>
<protein>
    <recommendedName>
        <fullName evidence="4">Carbamoyl transferase</fullName>
    </recommendedName>
</protein>
<feature type="transmembrane region" description="Helical" evidence="1">
    <location>
        <begin position="234"/>
        <end position="255"/>
    </location>
</feature>
<dbReference type="OrthoDB" id="2677607at2"/>
<accession>A0A0M1N171</accession>
<reference evidence="3" key="1">
    <citation type="submission" date="2015-08" db="EMBL/GenBank/DDBJ databases">
        <title>Genome sequencing project for genomic taxonomy and phylogenomics of Bacillus-like bacteria.</title>
        <authorList>
            <person name="Liu B."/>
            <person name="Wang J."/>
            <person name="Zhu Y."/>
            <person name="Liu G."/>
            <person name="Chen Q."/>
            <person name="Chen Z."/>
            <person name="Lan J."/>
            <person name="Che J."/>
            <person name="Ge C."/>
            <person name="Shi H."/>
            <person name="Pan Z."/>
            <person name="Liu X."/>
        </authorList>
    </citation>
    <scope>NUCLEOTIDE SEQUENCE [LARGE SCALE GENOMIC DNA]</scope>
    <source>
        <strain evidence="3">FJAT-22460</strain>
    </source>
</reference>
<comment type="caution">
    <text evidence="2">The sequence shown here is derived from an EMBL/GenBank/DDBJ whole genome shotgun (WGS) entry which is preliminary data.</text>
</comment>
<feature type="transmembrane region" description="Helical" evidence="1">
    <location>
        <begin position="166"/>
        <end position="187"/>
    </location>
</feature>
<dbReference type="AlphaFoldDB" id="A0A0M1N171"/>
<evidence type="ECO:0008006" key="4">
    <source>
        <dbReference type="Google" id="ProtNLM"/>
    </source>
</evidence>
<keyword evidence="1" id="KW-0812">Transmembrane</keyword>
<evidence type="ECO:0000313" key="3">
    <source>
        <dbReference type="Proteomes" id="UP000036932"/>
    </source>
</evidence>
<gene>
    <name evidence="2" type="ORF">AM231_24265</name>
</gene>
<name>A0A0M1N171_9BACL</name>
<dbReference type="Proteomes" id="UP000036932">
    <property type="component" value="Unassembled WGS sequence"/>
</dbReference>
<dbReference type="EMBL" id="LIUT01000008">
    <property type="protein sequence ID" value="KOR75790.1"/>
    <property type="molecule type" value="Genomic_DNA"/>
</dbReference>
<feature type="transmembrane region" description="Helical" evidence="1">
    <location>
        <begin position="123"/>
        <end position="146"/>
    </location>
</feature>
<evidence type="ECO:0000256" key="1">
    <source>
        <dbReference type="SAM" id="Phobius"/>
    </source>
</evidence>
<evidence type="ECO:0000313" key="2">
    <source>
        <dbReference type="EMBL" id="KOR75790.1"/>
    </source>
</evidence>
<proteinExistence type="predicted"/>
<keyword evidence="1" id="KW-1133">Transmembrane helix</keyword>
<feature type="transmembrane region" description="Helical" evidence="1">
    <location>
        <begin position="208"/>
        <end position="228"/>
    </location>
</feature>
<keyword evidence="1" id="KW-0472">Membrane</keyword>